<dbReference type="InterPro" id="IPR000639">
    <property type="entry name" value="Epox_hydrolase-like"/>
</dbReference>
<accession>A0A1Y5NUA7</accession>
<dbReference type="SUPFAM" id="SSF53474">
    <property type="entry name" value="alpha/beta-Hydrolases"/>
    <property type="match status" value="1"/>
</dbReference>
<dbReference type="EMBL" id="FLQR01000001">
    <property type="protein sequence ID" value="SBS69905.1"/>
    <property type="molecule type" value="Genomic_DNA"/>
</dbReference>
<dbReference type="PRINTS" id="PR00111">
    <property type="entry name" value="ABHYDROLASE"/>
</dbReference>
<dbReference type="AlphaFoldDB" id="A0A1Y5NUA7"/>
<organism evidence="3">
    <name type="scientific">uncultured Microbacterium sp</name>
    <dbReference type="NCBI Taxonomy" id="191216"/>
    <lineage>
        <taxon>Bacteria</taxon>
        <taxon>Bacillati</taxon>
        <taxon>Actinomycetota</taxon>
        <taxon>Actinomycetes</taxon>
        <taxon>Micrococcales</taxon>
        <taxon>Microbacteriaceae</taxon>
        <taxon>Microbacterium</taxon>
        <taxon>environmental samples</taxon>
    </lineage>
</organism>
<dbReference type="RefSeq" id="WP_295572266.1">
    <property type="nucleotide sequence ID" value="NZ_FLQR01000001.1"/>
</dbReference>
<dbReference type="PRINTS" id="PR00412">
    <property type="entry name" value="EPOXHYDRLASE"/>
</dbReference>
<dbReference type="GO" id="GO:0016787">
    <property type="term" value="F:hydrolase activity"/>
    <property type="evidence" value="ECO:0007669"/>
    <property type="project" value="UniProtKB-KW"/>
</dbReference>
<evidence type="ECO:0000256" key="1">
    <source>
        <dbReference type="ARBA" id="ARBA00022801"/>
    </source>
</evidence>
<reference evidence="3" key="1">
    <citation type="submission" date="2016-03" db="EMBL/GenBank/DDBJ databases">
        <authorList>
            <person name="Ploux O."/>
        </authorList>
    </citation>
    <scope>NUCLEOTIDE SEQUENCE</scope>
    <source>
        <strain evidence="3">UC1</strain>
    </source>
</reference>
<name>A0A1Y5NUA7_9MICO</name>
<dbReference type="InterPro" id="IPR029058">
    <property type="entry name" value="AB_hydrolase_fold"/>
</dbReference>
<feature type="domain" description="AB hydrolase-1" evidence="2">
    <location>
        <begin position="47"/>
        <end position="146"/>
    </location>
</feature>
<gene>
    <name evidence="3" type="ORF">MIPYR_10086</name>
</gene>
<proteinExistence type="predicted"/>
<dbReference type="PANTHER" id="PTHR43329">
    <property type="entry name" value="EPOXIDE HYDROLASE"/>
    <property type="match status" value="1"/>
</dbReference>
<dbReference type="Pfam" id="PF00561">
    <property type="entry name" value="Abhydrolase_1"/>
    <property type="match status" value="1"/>
</dbReference>
<dbReference type="InterPro" id="IPR000073">
    <property type="entry name" value="AB_hydrolase_1"/>
</dbReference>
<sequence length="304" mass="34101">MGTPHIGEPSAETSVWSPPLPDAPGFTHTIIETPGLRTHVATVGEGPPVVLLHGLPEHWWQWHDVAPAIAAHGYRVICPDLRGAGWTEADDPRIGHETRMHDLLALLDVLGVERAHVMTHDLGALTGMHLAYSRPDRVRTLVQLAVPPGFMRFSPRMIPAFRHYPRLLWGGHRHSLRWVLAPPYTVRPMSADTIDAYLRVETRPEVARATRRVLLGMIAPELPRLMGGYYKRMRLRPPTLVAYGARDWPLTEPVVRTMCRDHERCAERFALAFVPDAAHFVTDDAPDAVVDLAVDWFRREGGAD</sequence>
<evidence type="ECO:0000313" key="3">
    <source>
        <dbReference type="EMBL" id="SBS69905.1"/>
    </source>
</evidence>
<protein>
    <submittedName>
        <fullName evidence="3">Putative Alpha/beta hydrolase</fullName>
    </submittedName>
</protein>
<dbReference type="Gene3D" id="3.40.50.1820">
    <property type="entry name" value="alpha/beta hydrolase"/>
    <property type="match status" value="1"/>
</dbReference>
<keyword evidence="1 3" id="KW-0378">Hydrolase</keyword>
<evidence type="ECO:0000259" key="2">
    <source>
        <dbReference type="Pfam" id="PF00561"/>
    </source>
</evidence>